<keyword evidence="2" id="KW-0813">Transport</keyword>
<feature type="transmembrane region" description="Helical" evidence="9">
    <location>
        <begin position="42"/>
        <end position="65"/>
    </location>
</feature>
<dbReference type="Pfam" id="PF00999">
    <property type="entry name" value="Na_H_Exchanger"/>
    <property type="match status" value="1"/>
</dbReference>
<dbReference type="PANTHER" id="PTHR32507:SF0">
    <property type="entry name" value="NA(+)_H(+) ANTIPORTER 2-RELATED"/>
    <property type="match status" value="1"/>
</dbReference>
<dbReference type="PANTHER" id="PTHR32507">
    <property type="entry name" value="NA(+)/H(+) ANTIPORTER 1"/>
    <property type="match status" value="1"/>
</dbReference>
<comment type="caution">
    <text evidence="12">The sequence shown here is derived from an EMBL/GenBank/DDBJ whole genome shotgun (WGS) entry which is preliminary data.</text>
</comment>
<evidence type="ECO:0000256" key="1">
    <source>
        <dbReference type="ARBA" id="ARBA00004651"/>
    </source>
</evidence>
<keyword evidence="6 9" id="KW-1133">Transmembrane helix</keyword>
<dbReference type="Gene3D" id="1.20.1530.20">
    <property type="match status" value="1"/>
</dbReference>
<comment type="subcellular location">
    <subcellularLocation>
        <location evidence="1">Cell membrane</location>
        <topology evidence="1">Multi-pass membrane protein</topology>
    </subcellularLocation>
</comment>
<keyword evidence="7" id="KW-0406">Ion transport</keyword>
<evidence type="ECO:0000256" key="8">
    <source>
        <dbReference type="ARBA" id="ARBA00023136"/>
    </source>
</evidence>
<dbReference type="InterPro" id="IPR038770">
    <property type="entry name" value="Na+/solute_symporter_sf"/>
</dbReference>
<dbReference type="EMBL" id="DSMR01000258">
    <property type="protein sequence ID" value="HET47231.1"/>
    <property type="molecule type" value="Genomic_DNA"/>
</dbReference>
<sequence length="411" mass="43172">MDYRLGELRVVTVHAFLALLGGLLVLAFVAEGAFNRLRIPPVLVLMACGFLLGPVFKLLPVAAFLEVAPHFGALAFLLILFEGGLDLHLPEVIHRFSSGARLASFGFVMSAFFAAGVGLAFGWPLASAVLFGLVVAPISGAVVLPLAPRLGLPQGLATVVVLEGALADVFGVLGVSVALQFFTGGGLAGLLALGSLAAAVFSVLLALGVGLVWPHALRALRERSYLDVLTFGVALALWGVVETLGASGALAVLAFGLTLANEREILGLLKLSEEGVLELEADVTSSLHRFIGQLTFLVRTFFFVFLGVVVQLHKANWAWFAAALVTMALFVLGRGGILGRFARTGALPMEKADFRTVWMLQPRGLVNAVLAMQATHKLGGLDLLPAVSIIIVVSNLLVVFGLRGRPLANSA</sequence>
<feature type="transmembrane region" description="Helical" evidence="9">
    <location>
        <begin position="383"/>
        <end position="402"/>
    </location>
</feature>
<feature type="transmembrane region" description="Helical" evidence="9">
    <location>
        <begin position="317"/>
        <end position="337"/>
    </location>
</feature>
<dbReference type="InterPro" id="IPR006153">
    <property type="entry name" value="Cation/H_exchanger_TM"/>
</dbReference>
<evidence type="ECO:0000256" key="6">
    <source>
        <dbReference type="ARBA" id="ARBA00022989"/>
    </source>
</evidence>
<reference evidence="12" key="1">
    <citation type="journal article" date="2020" name="mSystems">
        <title>Genome- and Community-Level Interaction Insights into Carbon Utilization and Element Cycling Functions of Hydrothermarchaeota in Hydrothermal Sediment.</title>
        <authorList>
            <person name="Zhou Z."/>
            <person name="Liu Y."/>
            <person name="Xu W."/>
            <person name="Pan J."/>
            <person name="Luo Z.H."/>
            <person name="Li M."/>
        </authorList>
    </citation>
    <scope>NUCLEOTIDE SEQUENCE [LARGE SCALE GENOMIC DNA]</scope>
    <source>
        <strain evidence="11">SpSt-186</strain>
        <strain evidence="12">SpSt-299</strain>
    </source>
</reference>
<evidence type="ECO:0000256" key="9">
    <source>
        <dbReference type="SAM" id="Phobius"/>
    </source>
</evidence>
<keyword evidence="4" id="KW-1003">Cell membrane</keyword>
<dbReference type="AlphaFoldDB" id="A0A7C2S9B1"/>
<feature type="transmembrane region" description="Helical" evidence="9">
    <location>
        <begin position="12"/>
        <end position="30"/>
    </location>
</feature>
<evidence type="ECO:0000256" key="5">
    <source>
        <dbReference type="ARBA" id="ARBA00022692"/>
    </source>
</evidence>
<evidence type="ECO:0000256" key="3">
    <source>
        <dbReference type="ARBA" id="ARBA00022449"/>
    </source>
</evidence>
<protein>
    <recommendedName>
        <fullName evidence="10">Cation/H+ exchanger transmembrane domain-containing protein</fullName>
    </recommendedName>
</protein>
<feature type="domain" description="Cation/H+ exchanger transmembrane" evidence="10">
    <location>
        <begin position="25"/>
        <end position="397"/>
    </location>
</feature>
<feature type="transmembrane region" description="Helical" evidence="9">
    <location>
        <begin position="188"/>
        <end position="213"/>
    </location>
</feature>
<proteinExistence type="predicted"/>
<gene>
    <name evidence="11" type="ORF">ENP06_00265</name>
    <name evidence="12" type="ORF">ENQ31_03600</name>
</gene>
<accession>A0A7C2S9B1</accession>
<keyword evidence="3" id="KW-0050">Antiport</keyword>
<dbReference type="EMBL" id="DSHW01000020">
    <property type="protein sequence ID" value="HEQ87830.1"/>
    <property type="molecule type" value="Genomic_DNA"/>
</dbReference>
<evidence type="ECO:0000256" key="2">
    <source>
        <dbReference type="ARBA" id="ARBA00022448"/>
    </source>
</evidence>
<dbReference type="GO" id="GO:1902600">
    <property type="term" value="P:proton transmembrane transport"/>
    <property type="evidence" value="ECO:0007669"/>
    <property type="project" value="InterPro"/>
</dbReference>
<organism evidence="12">
    <name type="scientific">Thermoanaerobaculum aquaticum</name>
    <dbReference type="NCBI Taxonomy" id="1312852"/>
    <lineage>
        <taxon>Bacteria</taxon>
        <taxon>Pseudomonadati</taxon>
        <taxon>Acidobacteriota</taxon>
        <taxon>Thermoanaerobaculia</taxon>
        <taxon>Thermoanaerobaculales</taxon>
        <taxon>Thermoanaerobaculaceae</taxon>
        <taxon>Thermoanaerobaculum</taxon>
    </lineage>
</organism>
<dbReference type="GO" id="GO:0005886">
    <property type="term" value="C:plasma membrane"/>
    <property type="evidence" value="ECO:0007669"/>
    <property type="project" value="UniProtKB-SubCell"/>
</dbReference>
<evidence type="ECO:0000256" key="7">
    <source>
        <dbReference type="ARBA" id="ARBA00023065"/>
    </source>
</evidence>
<name>A0A7C2S9B1_9BACT</name>
<evidence type="ECO:0000256" key="4">
    <source>
        <dbReference type="ARBA" id="ARBA00022475"/>
    </source>
</evidence>
<feature type="transmembrane region" description="Helical" evidence="9">
    <location>
        <begin position="71"/>
        <end position="90"/>
    </location>
</feature>
<feature type="transmembrane region" description="Helical" evidence="9">
    <location>
        <begin position="129"/>
        <end position="147"/>
    </location>
</feature>
<evidence type="ECO:0000313" key="12">
    <source>
        <dbReference type="EMBL" id="HET47231.1"/>
    </source>
</evidence>
<feature type="transmembrane region" description="Helical" evidence="9">
    <location>
        <begin position="159"/>
        <end position="182"/>
    </location>
</feature>
<evidence type="ECO:0000313" key="11">
    <source>
        <dbReference type="EMBL" id="HEQ87830.1"/>
    </source>
</evidence>
<feature type="transmembrane region" description="Helical" evidence="9">
    <location>
        <begin position="102"/>
        <end position="123"/>
    </location>
</feature>
<keyword evidence="5 9" id="KW-0812">Transmembrane</keyword>
<feature type="transmembrane region" description="Helical" evidence="9">
    <location>
        <begin position="290"/>
        <end position="310"/>
    </location>
</feature>
<dbReference type="GO" id="GO:0015297">
    <property type="term" value="F:antiporter activity"/>
    <property type="evidence" value="ECO:0007669"/>
    <property type="project" value="UniProtKB-KW"/>
</dbReference>
<feature type="transmembrane region" description="Helical" evidence="9">
    <location>
        <begin position="225"/>
        <end position="258"/>
    </location>
</feature>
<evidence type="ECO:0000259" key="10">
    <source>
        <dbReference type="Pfam" id="PF00999"/>
    </source>
</evidence>
<keyword evidence="8 9" id="KW-0472">Membrane</keyword>